<reference evidence="2 3" key="1">
    <citation type="submission" date="2018-05" db="EMBL/GenBank/DDBJ databases">
        <title>Genome sequencing and assembly of the regulated plant pathogen Lachnellula willkommii and related sister species for the development of diagnostic species identification markers.</title>
        <authorList>
            <person name="Giroux E."/>
            <person name="Bilodeau G."/>
        </authorList>
    </citation>
    <scope>NUCLEOTIDE SEQUENCE [LARGE SCALE GENOMIC DNA]</scope>
    <source>
        <strain evidence="2 3">CBS 268.59</strain>
    </source>
</reference>
<accession>A0A8T9C3F5</accession>
<feature type="signal peptide" evidence="1">
    <location>
        <begin position="1"/>
        <end position="17"/>
    </location>
</feature>
<keyword evidence="1" id="KW-0732">Signal</keyword>
<dbReference type="Pfam" id="PF14273">
    <property type="entry name" value="DUF4360"/>
    <property type="match status" value="1"/>
</dbReference>
<keyword evidence="3" id="KW-1185">Reference proteome</keyword>
<name>A0A8T9C3F5_9HELO</name>
<comment type="caution">
    <text evidence="2">The sequence shown here is derived from an EMBL/GenBank/DDBJ whole genome shotgun (WGS) entry which is preliminary data.</text>
</comment>
<organism evidence="2 3">
    <name type="scientific">Lachnellula suecica</name>
    <dbReference type="NCBI Taxonomy" id="602035"/>
    <lineage>
        <taxon>Eukaryota</taxon>
        <taxon>Fungi</taxon>
        <taxon>Dikarya</taxon>
        <taxon>Ascomycota</taxon>
        <taxon>Pezizomycotina</taxon>
        <taxon>Leotiomycetes</taxon>
        <taxon>Helotiales</taxon>
        <taxon>Lachnaceae</taxon>
        <taxon>Lachnellula</taxon>
    </lineage>
</organism>
<dbReference type="PANTHER" id="PTHR38847">
    <property type="match status" value="1"/>
</dbReference>
<dbReference type="Proteomes" id="UP000469558">
    <property type="component" value="Unassembled WGS sequence"/>
</dbReference>
<dbReference type="InterPro" id="IPR025649">
    <property type="entry name" value="DUF4360"/>
</dbReference>
<gene>
    <name evidence="2" type="ORF">LSUE1_G004847</name>
</gene>
<evidence type="ECO:0000256" key="1">
    <source>
        <dbReference type="SAM" id="SignalP"/>
    </source>
</evidence>
<sequence>MHSILSVVAFLAAAALAAPGMDPNLGITLGSPTQAPAAATSSSTSSAVPNPTSVTINSIAYGGTGCPQGSVGSFISADRTTFTLIFDSFVASIGPGVPITQNRVNCQLNLNLQYPSGFQYSILSTTFRGYAGLDKGVTGTQSATYYFSGLCDPTGTSAYSIFHPAATLQAATTSSFKGPSSGDYEISDAIPFTSTVWSPCGASLPLNINSQVRLASTVTSATGLMTEDSVDGKVEFQVGVQWQTC</sequence>
<dbReference type="AlphaFoldDB" id="A0A8T9C3F5"/>
<proteinExistence type="predicted"/>
<evidence type="ECO:0000313" key="3">
    <source>
        <dbReference type="Proteomes" id="UP000469558"/>
    </source>
</evidence>
<feature type="chain" id="PRO_5035948905" evidence="1">
    <location>
        <begin position="18"/>
        <end position="245"/>
    </location>
</feature>
<protein>
    <submittedName>
        <fullName evidence="2">Putative secreted protein</fullName>
    </submittedName>
</protein>
<dbReference type="PANTHER" id="PTHR38847:SF1">
    <property type="entry name" value="PSEUDOURIDINE SYNTHASE RSUA_RLUA-LIKE DOMAIN-CONTAINING PROTEIN"/>
    <property type="match status" value="1"/>
</dbReference>
<evidence type="ECO:0000313" key="2">
    <source>
        <dbReference type="EMBL" id="TVY78491.1"/>
    </source>
</evidence>
<dbReference type="OrthoDB" id="152248at2759"/>
<dbReference type="EMBL" id="QGMK01000752">
    <property type="protein sequence ID" value="TVY78491.1"/>
    <property type="molecule type" value="Genomic_DNA"/>
</dbReference>